<evidence type="ECO:0000256" key="6">
    <source>
        <dbReference type="SAM" id="MobiDB-lite"/>
    </source>
</evidence>
<evidence type="ECO:0000256" key="3">
    <source>
        <dbReference type="ARBA" id="ARBA00022833"/>
    </source>
</evidence>
<evidence type="ECO:0000256" key="4">
    <source>
        <dbReference type="PROSITE-ProRule" id="PRU00322"/>
    </source>
</evidence>
<dbReference type="InterPro" id="IPR036443">
    <property type="entry name" value="Znf_RanBP2_sf"/>
</dbReference>
<evidence type="ECO:0000313" key="8">
    <source>
        <dbReference type="EMBL" id="CAK0883713.1"/>
    </source>
</evidence>
<gene>
    <name evidence="8" type="ORF">PCOR1329_LOCUS65860</name>
</gene>
<protein>
    <recommendedName>
        <fullName evidence="7">RanBP2-type domain-containing protein</fullName>
    </recommendedName>
</protein>
<keyword evidence="9" id="KW-1185">Reference proteome</keyword>
<keyword evidence="2 4" id="KW-0863">Zinc-finger</keyword>
<dbReference type="EMBL" id="CAUYUJ010018453">
    <property type="protein sequence ID" value="CAK0883713.1"/>
    <property type="molecule type" value="Genomic_DNA"/>
</dbReference>
<dbReference type="Proteomes" id="UP001189429">
    <property type="component" value="Unassembled WGS sequence"/>
</dbReference>
<dbReference type="InterPro" id="IPR036691">
    <property type="entry name" value="Endo/exonu/phosph_ase_sf"/>
</dbReference>
<proteinExistence type="predicted"/>
<evidence type="ECO:0000313" key="9">
    <source>
        <dbReference type="Proteomes" id="UP001189429"/>
    </source>
</evidence>
<evidence type="ECO:0000256" key="2">
    <source>
        <dbReference type="ARBA" id="ARBA00022771"/>
    </source>
</evidence>
<feature type="domain" description="RanBP2-type" evidence="7">
    <location>
        <begin position="1"/>
        <end position="33"/>
    </location>
</feature>
<feature type="region of interest" description="Disordered" evidence="6">
    <location>
        <begin position="35"/>
        <end position="57"/>
    </location>
</feature>
<evidence type="ECO:0000256" key="1">
    <source>
        <dbReference type="ARBA" id="ARBA00022723"/>
    </source>
</evidence>
<sequence length="507" mass="55348">GQSKTWQCRDPACAFANFLFRSACRECGSRAPQHVINQQREQRQQKTPVGNGKAQRANAWLNGPPVLQSQGGSRAGRANANVTELSNEDIIKLLKSRGLQAGSELDTKLTEVLKKAEEPGPADLGSKGLQDLLQRQSRKLKQIEGSTERVQNAKAALEEAQRYYEQECQQLKAHQDNLSDTEKFIKKAQAATVLSEPPEQDGESDPKHELQMLEVLELAVKKYTSRFAIDATAVLAATEAKKVEFTSKLPKEHRLKDSPRHQSAVKWAQQRGFQSSMPKADITGPGPTESSAGRAVLSQLPADKLDLRCGKDLPSSRIAASMINIGLSIPLVILSVYLHTSGGLAGENIELLGKLFQAADKLQLPWIVAGDWNLLPSDVDKWAKLAQGEISSSGEPTFGARELDFFICSRVLAPFVDSVYIVPGAPAKSHAPVALKLSGIGVQAKRPLRLEGISGRGRLELSTHLTFSKPVKRGFDMSKPIFWMFTIVKVGAGKPTLAEQKGFECSM</sequence>
<comment type="caution">
    <text evidence="8">The sequence shown here is derived from an EMBL/GenBank/DDBJ whole genome shotgun (WGS) entry which is preliminary data.</text>
</comment>
<dbReference type="PROSITE" id="PS50199">
    <property type="entry name" value="ZF_RANBP2_2"/>
    <property type="match status" value="1"/>
</dbReference>
<evidence type="ECO:0000256" key="5">
    <source>
        <dbReference type="SAM" id="Coils"/>
    </source>
</evidence>
<evidence type="ECO:0000259" key="7">
    <source>
        <dbReference type="PROSITE" id="PS50199"/>
    </source>
</evidence>
<organism evidence="8 9">
    <name type="scientific">Prorocentrum cordatum</name>
    <dbReference type="NCBI Taxonomy" id="2364126"/>
    <lineage>
        <taxon>Eukaryota</taxon>
        <taxon>Sar</taxon>
        <taxon>Alveolata</taxon>
        <taxon>Dinophyceae</taxon>
        <taxon>Prorocentrales</taxon>
        <taxon>Prorocentraceae</taxon>
        <taxon>Prorocentrum</taxon>
    </lineage>
</organism>
<feature type="coiled-coil region" evidence="5">
    <location>
        <begin position="140"/>
        <end position="177"/>
    </location>
</feature>
<keyword evidence="5" id="KW-0175">Coiled coil</keyword>
<dbReference type="PROSITE" id="PS01358">
    <property type="entry name" value="ZF_RANBP2_1"/>
    <property type="match status" value="1"/>
</dbReference>
<feature type="non-terminal residue" evidence="8">
    <location>
        <position position="1"/>
    </location>
</feature>
<keyword evidence="3" id="KW-0862">Zinc</keyword>
<name>A0ABN9WF16_9DINO</name>
<dbReference type="SUPFAM" id="SSF56219">
    <property type="entry name" value="DNase I-like"/>
    <property type="match status" value="1"/>
</dbReference>
<dbReference type="InterPro" id="IPR001876">
    <property type="entry name" value="Znf_RanBP2"/>
</dbReference>
<dbReference type="SUPFAM" id="SSF90209">
    <property type="entry name" value="Ran binding protein zinc finger-like"/>
    <property type="match status" value="1"/>
</dbReference>
<feature type="non-terminal residue" evidence="8">
    <location>
        <position position="507"/>
    </location>
</feature>
<accession>A0ABN9WF16</accession>
<reference evidence="8" key="1">
    <citation type="submission" date="2023-10" db="EMBL/GenBank/DDBJ databases">
        <authorList>
            <person name="Chen Y."/>
            <person name="Shah S."/>
            <person name="Dougan E. K."/>
            <person name="Thang M."/>
            <person name="Chan C."/>
        </authorList>
    </citation>
    <scope>NUCLEOTIDE SEQUENCE [LARGE SCALE GENOMIC DNA]</scope>
</reference>
<keyword evidence="1" id="KW-0479">Metal-binding</keyword>
<dbReference type="Gene3D" id="3.60.10.10">
    <property type="entry name" value="Endonuclease/exonuclease/phosphatase"/>
    <property type="match status" value="1"/>
</dbReference>